<accession>W2SV89</accession>
<dbReference type="KEGG" id="nai:NECAME_18340"/>
<evidence type="ECO:0000313" key="3">
    <source>
        <dbReference type="Proteomes" id="UP000053676"/>
    </source>
</evidence>
<dbReference type="InterPro" id="IPR036388">
    <property type="entry name" value="WH-like_DNA-bd_sf"/>
</dbReference>
<reference evidence="3" key="1">
    <citation type="journal article" date="2014" name="Nat. Genet.">
        <title>Genome of the human hookworm Necator americanus.</title>
        <authorList>
            <person name="Tang Y.T."/>
            <person name="Gao X."/>
            <person name="Rosa B.A."/>
            <person name="Abubucker S."/>
            <person name="Hallsworth-Pepin K."/>
            <person name="Martin J."/>
            <person name="Tyagi R."/>
            <person name="Heizer E."/>
            <person name="Zhang X."/>
            <person name="Bhonagiri-Palsikar V."/>
            <person name="Minx P."/>
            <person name="Warren W.C."/>
            <person name="Wang Q."/>
            <person name="Zhan B."/>
            <person name="Hotez P.J."/>
            <person name="Sternberg P.W."/>
            <person name="Dougall A."/>
            <person name="Gaze S.T."/>
            <person name="Mulvenna J."/>
            <person name="Sotillo J."/>
            <person name="Ranganathan S."/>
            <person name="Rabelo E.M."/>
            <person name="Wilson R.K."/>
            <person name="Felgner P.L."/>
            <person name="Bethony J."/>
            <person name="Hawdon J.M."/>
            <person name="Gasser R.B."/>
            <person name="Loukas A."/>
            <person name="Mitreva M."/>
        </authorList>
    </citation>
    <scope>NUCLEOTIDE SEQUENCE [LARGE SCALE GENOMIC DNA]</scope>
</reference>
<feature type="non-terminal residue" evidence="2">
    <location>
        <position position="1"/>
    </location>
</feature>
<dbReference type="Pfam" id="PF01051">
    <property type="entry name" value="Rep3_N"/>
    <property type="match status" value="1"/>
</dbReference>
<name>W2SV89_NECAM</name>
<proteinExistence type="predicted"/>
<dbReference type="Gene3D" id="1.10.10.10">
    <property type="entry name" value="Winged helix-like DNA-binding domain superfamily/Winged helix DNA-binding domain"/>
    <property type="match status" value="1"/>
</dbReference>
<dbReference type="InterPro" id="IPR036390">
    <property type="entry name" value="WH_DNA-bd_sf"/>
</dbReference>
<dbReference type="Proteomes" id="UP000053676">
    <property type="component" value="Unassembled WGS sequence"/>
</dbReference>
<feature type="non-terminal residue" evidence="2">
    <location>
        <position position="138"/>
    </location>
</feature>
<feature type="domain" description="Initiator Rep protein WH1" evidence="1">
    <location>
        <begin position="57"/>
        <end position="134"/>
    </location>
</feature>
<sequence>QCLTWNIIIFQYFNVYFIHLLETADKAMSDTAKPRHYWAWSSCNELRGFVMSKSDLVVKSNRLNMAIQNLTLPELRIVQLAIVDARETGKGLNTDTPLRIDALRYAQAFDTTRQNGYARMKEAEDTLFNRRFSFIDSE</sequence>
<dbReference type="EMBL" id="KI660827">
    <property type="protein sequence ID" value="ETN73428.1"/>
    <property type="molecule type" value="Genomic_DNA"/>
</dbReference>
<dbReference type="AlphaFoldDB" id="W2SV89"/>
<evidence type="ECO:0000313" key="2">
    <source>
        <dbReference type="EMBL" id="ETN73428.1"/>
    </source>
</evidence>
<evidence type="ECO:0000259" key="1">
    <source>
        <dbReference type="Pfam" id="PF01051"/>
    </source>
</evidence>
<dbReference type="GO" id="GO:0006270">
    <property type="term" value="P:DNA replication initiation"/>
    <property type="evidence" value="ECO:0007669"/>
    <property type="project" value="InterPro"/>
</dbReference>
<dbReference type="SUPFAM" id="SSF46785">
    <property type="entry name" value="Winged helix' DNA-binding domain"/>
    <property type="match status" value="1"/>
</dbReference>
<organism evidence="2 3">
    <name type="scientific">Necator americanus</name>
    <name type="common">Human hookworm</name>
    <dbReference type="NCBI Taxonomy" id="51031"/>
    <lineage>
        <taxon>Eukaryota</taxon>
        <taxon>Metazoa</taxon>
        <taxon>Ecdysozoa</taxon>
        <taxon>Nematoda</taxon>
        <taxon>Chromadorea</taxon>
        <taxon>Rhabditida</taxon>
        <taxon>Rhabditina</taxon>
        <taxon>Rhabditomorpha</taxon>
        <taxon>Strongyloidea</taxon>
        <taxon>Ancylostomatidae</taxon>
        <taxon>Bunostominae</taxon>
        <taxon>Necator</taxon>
    </lineage>
</organism>
<gene>
    <name evidence="2" type="ORF">NECAME_18340</name>
</gene>
<dbReference type="InterPro" id="IPR000525">
    <property type="entry name" value="Initiator_Rep_WH1"/>
</dbReference>
<protein>
    <recommendedName>
        <fullName evidence="1">Initiator Rep protein WH1 domain-containing protein</fullName>
    </recommendedName>
</protein>
<dbReference type="GO" id="GO:0003887">
    <property type="term" value="F:DNA-directed DNA polymerase activity"/>
    <property type="evidence" value="ECO:0007669"/>
    <property type="project" value="InterPro"/>
</dbReference>
<keyword evidence="3" id="KW-1185">Reference proteome</keyword>